<feature type="transmembrane region" description="Helical" evidence="8">
    <location>
        <begin position="153"/>
        <end position="177"/>
    </location>
</feature>
<keyword evidence="2" id="KW-1003">Cell membrane</keyword>
<dbReference type="AlphaFoldDB" id="A0A381WKG7"/>
<evidence type="ECO:0000256" key="8">
    <source>
        <dbReference type="SAM" id="Phobius"/>
    </source>
</evidence>
<feature type="transmembrane region" description="Helical" evidence="8">
    <location>
        <begin position="79"/>
        <end position="102"/>
    </location>
</feature>
<feature type="domain" description="CN hydrolase" evidence="9">
    <location>
        <begin position="220"/>
        <end position="470"/>
    </location>
</feature>
<protein>
    <recommendedName>
        <fullName evidence="9">CN hydrolase domain-containing protein</fullName>
    </recommendedName>
</protein>
<evidence type="ECO:0000256" key="3">
    <source>
        <dbReference type="ARBA" id="ARBA00022679"/>
    </source>
</evidence>
<reference evidence="10" key="1">
    <citation type="submission" date="2018-05" db="EMBL/GenBank/DDBJ databases">
        <authorList>
            <person name="Lanie J.A."/>
            <person name="Ng W.-L."/>
            <person name="Kazmierczak K.M."/>
            <person name="Andrzejewski T.M."/>
            <person name="Davidsen T.M."/>
            <person name="Wayne K.J."/>
            <person name="Tettelin H."/>
            <person name="Glass J.I."/>
            <person name="Rusch D."/>
            <person name="Podicherti R."/>
            <person name="Tsui H.-C.T."/>
            <person name="Winkler M.E."/>
        </authorList>
    </citation>
    <scope>NUCLEOTIDE SEQUENCE</scope>
</reference>
<evidence type="ECO:0000256" key="1">
    <source>
        <dbReference type="ARBA" id="ARBA00004651"/>
    </source>
</evidence>
<evidence type="ECO:0000259" key="9">
    <source>
        <dbReference type="PROSITE" id="PS50263"/>
    </source>
</evidence>
<evidence type="ECO:0000256" key="2">
    <source>
        <dbReference type="ARBA" id="ARBA00022475"/>
    </source>
</evidence>
<feature type="transmembrane region" description="Helical" evidence="8">
    <location>
        <begin position="186"/>
        <end position="205"/>
    </location>
</feature>
<dbReference type="NCBIfam" id="TIGR00546">
    <property type="entry name" value="lnt"/>
    <property type="match status" value="1"/>
</dbReference>
<dbReference type="Pfam" id="PF00795">
    <property type="entry name" value="CN_hydrolase"/>
    <property type="match status" value="1"/>
</dbReference>
<evidence type="ECO:0000256" key="4">
    <source>
        <dbReference type="ARBA" id="ARBA00022692"/>
    </source>
</evidence>
<dbReference type="GO" id="GO:0042158">
    <property type="term" value="P:lipoprotein biosynthetic process"/>
    <property type="evidence" value="ECO:0007669"/>
    <property type="project" value="InterPro"/>
</dbReference>
<evidence type="ECO:0000313" key="10">
    <source>
        <dbReference type="EMBL" id="SVA53004.1"/>
    </source>
</evidence>
<keyword evidence="7" id="KW-0012">Acyltransferase</keyword>
<dbReference type="GO" id="GO:0005886">
    <property type="term" value="C:plasma membrane"/>
    <property type="evidence" value="ECO:0007669"/>
    <property type="project" value="UniProtKB-SubCell"/>
</dbReference>
<feature type="transmembrane region" description="Helical" evidence="8">
    <location>
        <begin position="480"/>
        <end position="499"/>
    </location>
</feature>
<organism evidence="10">
    <name type="scientific">marine metagenome</name>
    <dbReference type="NCBI Taxonomy" id="408172"/>
    <lineage>
        <taxon>unclassified sequences</taxon>
        <taxon>metagenomes</taxon>
        <taxon>ecological metagenomes</taxon>
    </lineage>
</organism>
<dbReference type="InterPro" id="IPR036526">
    <property type="entry name" value="C-N_Hydrolase_sf"/>
</dbReference>
<keyword evidence="3" id="KW-0808">Transferase</keyword>
<evidence type="ECO:0000256" key="7">
    <source>
        <dbReference type="ARBA" id="ARBA00023315"/>
    </source>
</evidence>
<keyword evidence="4 8" id="KW-0812">Transmembrane</keyword>
<keyword evidence="5 8" id="KW-1133">Transmembrane helix</keyword>
<proteinExistence type="inferred from homology"/>
<dbReference type="InterPro" id="IPR045378">
    <property type="entry name" value="LNT_N"/>
</dbReference>
<dbReference type="Pfam" id="PF20154">
    <property type="entry name" value="LNT_N"/>
    <property type="match status" value="1"/>
</dbReference>
<dbReference type="PANTHER" id="PTHR38686">
    <property type="entry name" value="APOLIPOPROTEIN N-ACYLTRANSFERASE"/>
    <property type="match status" value="1"/>
</dbReference>
<dbReference type="PROSITE" id="PS50263">
    <property type="entry name" value="CN_HYDROLASE"/>
    <property type="match status" value="1"/>
</dbReference>
<sequence>MLPFLLGSLTSFSLPPYNIILINFITFPALLFILIELQKKTNSLWLNFKIGWLFGIGYFLSNIYWIVYSLTFEDIFKPLIPLALIIIPSFLGLFYGIITLVVSRIKLQKNFSSILIFSLVFGVIEFIRGFILGGFPWNLIVYSWTNYLNSLQILSIIGTYSLNLISITIFALPLLIIFQKKIRFKFFLLIFLLFILSCNYFYGAWKIKNDEKFYSEFENLKIKIISPKISIERFFEYNNENAIIEELVELSNPDISQKTIFVFPEGALAGINLDKLKSFEEIFLNRFSDLHTIIMGINTNRIENNSSKIFNSMVVLDNKLNLLNEYNKNKLVPFGEFLPMEEFLKKFGLKKISHGYQSFSPGNERKVIFTDNKNFNFIPLVCYEIIYSGKVKSKSSDTNFIINISEDGWFGNSIGPHQHFSHTIFRAIEEGKNIIRSANNGISAYIDSNGIIISKLESTKKGVIEINNYKKFNETLFSKFGNKIFFYILLFYIGLIFFIKRWENK</sequence>
<comment type="subcellular location">
    <subcellularLocation>
        <location evidence="1">Cell membrane</location>
        <topology evidence="1">Multi-pass membrane protein</topology>
    </subcellularLocation>
</comment>
<dbReference type="SUPFAM" id="SSF56317">
    <property type="entry name" value="Carbon-nitrogen hydrolase"/>
    <property type="match status" value="1"/>
</dbReference>
<evidence type="ECO:0000256" key="5">
    <source>
        <dbReference type="ARBA" id="ARBA00022989"/>
    </source>
</evidence>
<dbReference type="EMBL" id="UINC01012092">
    <property type="protein sequence ID" value="SVA53004.1"/>
    <property type="molecule type" value="Genomic_DNA"/>
</dbReference>
<keyword evidence="6 8" id="KW-0472">Membrane</keyword>
<feature type="transmembrane region" description="Helical" evidence="8">
    <location>
        <begin position="44"/>
        <end position="67"/>
    </location>
</feature>
<dbReference type="Gene3D" id="3.60.110.10">
    <property type="entry name" value="Carbon-nitrogen hydrolase"/>
    <property type="match status" value="1"/>
</dbReference>
<feature type="transmembrane region" description="Helical" evidence="8">
    <location>
        <begin position="20"/>
        <end position="37"/>
    </location>
</feature>
<dbReference type="GO" id="GO:0016410">
    <property type="term" value="F:N-acyltransferase activity"/>
    <property type="evidence" value="ECO:0007669"/>
    <property type="project" value="InterPro"/>
</dbReference>
<dbReference type="PANTHER" id="PTHR38686:SF1">
    <property type="entry name" value="APOLIPOPROTEIN N-ACYLTRANSFERASE"/>
    <property type="match status" value="1"/>
</dbReference>
<dbReference type="HAMAP" id="MF_01148">
    <property type="entry name" value="Lnt"/>
    <property type="match status" value="1"/>
</dbReference>
<evidence type="ECO:0000256" key="6">
    <source>
        <dbReference type="ARBA" id="ARBA00023136"/>
    </source>
</evidence>
<name>A0A381WKG7_9ZZZZ</name>
<feature type="transmembrane region" description="Helical" evidence="8">
    <location>
        <begin position="114"/>
        <end position="133"/>
    </location>
</feature>
<dbReference type="CDD" id="cd07571">
    <property type="entry name" value="ALP_N-acyl_transferase"/>
    <property type="match status" value="1"/>
</dbReference>
<dbReference type="InterPro" id="IPR004563">
    <property type="entry name" value="Apolipo_AcylTrfase"/>
</dbReference>
<gene>
    <name evidence="10" type="ORF">METZ01_LOCUS105858</name>
</gene>
<accession>A0A381WKG7</accession>
<dbReference type="InterPro" id="IPR003010">
    <property type="entry name" value="C-N_Hydrolase"/>
</dbReference>